<evidence type="ECO:0000313" key="1">
    <source>
        <dbReference type="EnsemblMetazoa" id="MDOA009398-PA"/>
    </source>
</evidence>
<sequence>MPQWLVIGISGVTCGGKTTLAHNLRDYFQSYRNATLWNTPYTVSDVQLISQDDYFLPVDDLRHKWVEPLNAINFELLTSLDMKQMLSDITWTMKGRYLAGDPMENVDYNNDMVLYSGKLDHFPPQTQQYNTNYIGQQHQTTHHDNIHNISSKSAPNKYAYHQHFAQNTSSHHHNLTNNSNQNHSTAHIMRINSQMMAQMRDNKINILIIEGFMIFNQPELLTLCNIKFHFHLPYEKCFERRRKRTYDPPDVVGYFEMCVWPHYEKNFMEFRDRKDITFLNGEISKDKIFRFVLKRIVHYFEERCDVACPPPQKLLGIPSCSNGNMTNNCLQTCPMEQQ</sequence>
<dbReference type="VEuPathDB" id="VectorBase:MDOMA2_012585"/>
<accession>A0A1I8MXE7</accession>
<dbReference type="STRING" id="7370.A0A1I8MXE7"/>
<dbReference type="eggNOG" id="KOG3308">
    <property type="taxonomic scope" value="Eukaryota"/>
</dbReference>
<evidence type="ECO:0000313" key="3">
    <source>
        <dbReference type="RefSeq" id="XP_005183236.1"/>
    </source>
</evidence>
<keyword evidence="3" id="KW-0808">Transferase</keyword>
<reference evidence="3" key="2">
    <citation type="submission" date="2025-04" db="UniProtKB">
        <authorList>
            <consortium name="RefSeq"/>
        </authorList>
    </citation>
    <scope>IDENTIFICATION</scope>
    <source>
        <strain evidence="3">Aabys</strain>
    </source>
</reference>
<dbReference type="EnsemblMetazoa" id="MDOA009398-RA">
    <property type="protein sequence ID" value="MDOA009398-PA"/>
    <property type="gene ID" value="MDOA009398"/>
</dbReference>
<reference evidence="1" key="1">
    <citation type="submission" date="2020-05" db="UniProtKB">
        <authorList>
            <consortium name="EnsemblMetazoa"/>
        </authorList>
    </citation>
    <scope>IDENTIFICATION</scope>
    <source>
        <strain evidence="1">Aabys</strain>
    </source>
</reference>
<dbReference type="GeneID" id="101896880"/>
<dbReference type="VEuPathDB" id="VectorBase:MDOA009398"/>
<dbReference type="InterPro" id="IPR027417">
    <property type="entry name" value="P-loop_NTPase"/>
</dbReference>
<evidence type="ECO:0000313" key="2">
    <source>
        <dbReference type="Proteomes" id="UP001652621"/>
    </source>
</evidence>
<gene>
    <name evidence="1" type="primary">101896880</name>
    <name evidence="3" type="synonym">LOC101896880</name>
</gene>
<dbReference type="PANTHER" id="PTHR10285">
    <property type="entry name" value="URIDINE KINASE"/>
    <property type="match status" value="1"/>
</dbReference>
<dbReference type="RefSeq" id="XP_005183236.1">
    <property type="nucleotide sequence ID" value="XM_005183179.3"/>
</dbReference>
<dbReference type="Proteomes" id="UP001652621">
    <property type="component" value="Unplaced"/>
</dbReference>
<organism evidence="1">
    <name type="scientific">Musca domestica</name>
    <name type="common">House fly</name>
    <dbReference type="NCBI Taxonomy" id="7370"/>
    <lineage>
        <taxon>Eukaryota</taxon>
        <taxon>Metazoa</taxon>
        <taxon>Ecdysozoa</taxon>
        <taxon>Arthropoda</taxon>
        <taxon>Hexapoda</taxon>
        <taxon>Insecta</taxon>
        <taxon>Pterygota</taxon>
        <taxon>Neoptera</taxon>
        <taxon>Endopterygota</taxon>
        <taxon>Diptera</taxon>
        <taxon>Brachycera</taxon>
        <taxon>Muscomorpha</taxon>
        <taxon>Muscoidea</taxon>
        <taxon>Muscidae</taxon>
        <taxon>Musca</taxon>
    </lineage>
</organism>
<dbReference type="OrthoDB" id="10041966at2759"/>
<dbReference type="KEGG" id="mde:101896880"/>
<dbReference type="Gene3D" id="3.40.50.300">
    <property type="entry name" value="P-loop containing nucleotide triphosphate hydrolases"/>
    <property type="match status" value="1"/>
</dbReference>
<proteinExistence type="predicted"/>
<keyword evidence="3" id="KW-0418">Kinase</keyword>
<dbReference type="AlphaFoldDB" id="A0A1I8MXE7"/>
<dbReference type="SUPFAM" id="SSF52540">
    <property type="entry name" value="P-loop containing nucleoside triphosphate hydrolases"/>
    <property type="match status" value="1"/>
</dbReference>
<keyword evidence="2" id="KW-1185">Reference proteome</keyword>
<protein>
    <submittedName>
        <fullName evidence="3">Nicotinamide riboside kinase 1</fullName>
    </submittedName>
</protein>
<name>A0A1I8MXE7_MUSDO</name>
<dbReference type="GO" id="GO:0016301">
    <property type="term" value="F:kinase activity"/>
    <property type="evidence" value="ECO:0007669"/>
    <property type="project" value="UniProtKB-KW"/>
</dbReference>